<dbReference type="eggNOG" id="KOG0646">
    <property type="taxonomic scope" value="Eukaryota"/>
</dbReference>
<organism evidence="5 6">
    <name type="scientific">Drosophila ananassae</name>
    <name type="common">Fruit fly</name>
    <dbReference type="NCBI Taxonomy" id="7217"/>
    <lineage>
        <taxon>Eukaryota</taxon>
        <taxon>Metazoa</taxon>
        <taxon>Ecdysozoa</taxon>
        <taxon>Arthropoda</taxon>
        <taxon>Hexapoda</taxon>
        <taxon>Insecta</taxon>
        <taxon>Pterygota</taxon>
        <taxon>Neoptera</taxon>
        <taxon>Endopterygota</taxon>
        <taxon>Diptera</taxon>
        <taxon>Brachycera</taxon>
        <taxon>Muscomorpha</taxon>
        <taxon>Ephydroidea</taxon>
        <taxon>Drosophilidae</taxon>
        <taxon>Drosophila</taxon>
        <taxon>Sophophora</taxon>
    </lineage>
</organism>
<keyword evidence="6" id="KW-1185">Reference proteome</keyword>
<dbReference type="FunCoup" id="B3MXH7">
    <property type="interactions" value="1289"/>
</dbReference>
<evidence type="ECO:0000313" key="5">
    <source>
        <dbReference type="EMBL" id="EDV38442.1"/>
    </source>
</evidence>
<dbReference type="PANTHER" id="PTHR18763:SF0">
    <property type="entry name" value="WD REPEAT-CONTAINING PROTEIN 18"/>
    <property type="match status" value="1"/>
</dbReference>
<dbReference type="Pfam" id="PF00400">
    <property type="entry name" value="WD40"/>
    <property type="match status" value="3"/>
</dbReference>
<gene>
    <name evidence="5" type="primary">Dana\GF19448</name>
    <name evidence="5" type="synonym">dana_GLEANR_21489</name>
    <name evidence="5" type="ORF">GF19448</name>
</gene>
<dbReference type="Gene3D" id="2.130.10.10">
    <property type="entry name" value="YVTN repeat-like/Quinoprotein amine dehydrogenase"/>
    <property type="match status" value="2"/>
</dbReference>
<dbReference type="InParanoid" id="B3MXH7"/>
<evidence type="ECO:0000256" key="4">
    <source>
        <dbReference type="SAM" id="MobiDB-lite"/>
    </source>
</evidence>
<dbReference type="GeneID" id="6502207"/>
<dbReference type="STRING" id="7217.B3MXH7"/>
<feature type="region of interest" description="Disordered" evidence="4">
    <location>
        <begin position="397"/>
        <end position="475"/>
    </location>
</feature>
<dbReference type="HOGENOM" id="CLU_029749_0_0_1"/>
<sequence>MTDVVEAVFISTGSEDNTTCSVQDLRTGTDLMRYKGGGCAQHQGLSIIGLNYLFAANAAKPLIHVWPINKQEQMSGIRFVVPGKVNAMAVTPDAAFLVAGIQENIYLWHLNTGRMLNTISKHYQAVTCLRFTDSGEHFISAGKDGAVLVWNLTSACAPLVTGNGQDSNEPLYSFNDHGLAVTDIYTGIGGTRSYLYTVSLDRCCKIYDLMGGVLLVSVVFPVALHSVIVDKLERSVYVGSAEGKVYVFHTENAPRMTEYHMDEEEAQAFVGHAEGKAITCLALNMSGTTLVSGGDDKQVCVWDTGSRQLIKSIPQNGTVSNLRIRLVSGVVFQPEHKQPEMFADSLKRMISAREENDCIELMPLANQDAEEEDELPQGVLDDELLLKFIAQMGRVTAGENGVEDMEETLEEEEDDESEDQEDSEPEEAESEEEPEEPEPQKKKTKARKTPSDQEDDEEEEATESVAGTIQSVSAPLERDAFIEKLQEENRQLKEETKRMFEYLYDYVSRRPQGSPDKSKRKKPNAK</sequence>
<feature type="region of interest" description="Disordered" evidence="4">
    <location>
        <begin position="506"/>
        <end position="526"/>
    </location>
</feature>
<dbReference type="PANTHER" id="PTHR18763">
    <property type="entry name" value="WD-REPEAT PROTEIN 18"/>
    <property type="match status" value="1"/>
</dbReference>
<evidence type="ECO:0000256" key="3">
    <source>
        <dbReference type="PROSITE-ProRule" id="PRU00221"/>
    </source>
</evidence>
<feature type="compositionally biased region" description="Acidic residues" evidence="4">
    <location>
        <begin position="452"/>
        <end position="462"/>
    </location>
</feature>
<dbReference type="InterPro" id="IPR036322">
    <property type="entry name" value="WD40_repeat_dom_sf"/>
</dbReference>
<proteinExistence type="predicted"/>
<feature type="repeat" description="WD" evidence="3">
    <location>
        <begin position="271"/>
        <end position="312"/>
    </location>
</feature>
<keyword evidence="2" id="KW-0677">Repeat</keyword>
<keyword evidence="1 3" id="KW-0853">WD repeat</keyword>
<dbReference type="GO" id="GO:0005656">
    <property type="term" value="C:nuclear pre-replicative complex"/>
    <property type="evidence" value="ECO:0007669"/>
    <property type="project" value="TreeGrafter"/>
</dbReference>
<dbReference type="SMART" id="SM00320">
    <property type="entry name" value="WD40"/>
    <property type="match status" value="4"/>
</dbReference>
<dbReference type="PROSITE" id="PS50294">
    <property type="entry name" value="WD_REPEATS_REGION"/>
    <property type="match status" value="1"/>
</dbReference>
<dbReference type="InterPro" id="IPR001680">
    <property type="entry name" value="WD40_rpt"/>
</dbReference>
<dbReference type="GO" id="GO:0006261">
    <property type="term" value="P:DNA-templated DNA replication"/>
    <property type="evidence" value="ECO:0007669"/>
    <property type="project" value="TreeGrafter"/>
</dbReference>
<dbReference type="GO" id="GO:0120330">
    <property type="term" value="C:rixosome complex"/>
    <property type="evidence" value="ECO:0007669"/>
    <property type="project" value="TreeGrafter"/>
</dbReference>
<dbReference type="KEGG" id="dan:6502207"/>
<dbReference type="PhylomeDB" id="B3MXH7"/>
<dbReference type="EMBL" id="CH902630">
    <property type="protein sequence ID" value="EDV38442.1"/>
    <property type="molecule type" value="Genomic_DNA"/>
</dbReference>
<dbReference type="InterPro" id="IPR015943">
    <property type="entry name" value="WD40/YVTN_repeat-like_dom_sf"/>
</dbReference>
<dbReference type="GO" id="GO:0006364">
    <property type="term" value="P:rRNA processing"/>
    <property type="evidence" value="ECO:0007669"/>
    <property type="project" value="TreeGrafter"/>
</dbReference>
<dbReference type="OMA" id="RYKGGGC"/>
<dbReference type="SMR" id="B3MXH7"/>
<reference evidence="5 6" key="1">
    <citation type="journal article" date="2007" name="Nature">
        <title>Evolution of genes and genomes on the Drosophila phylogeny.</title>
        <authorList>
            <consortium name="Drosophila 12 Genomes Consortium"/>
            <person name="Clark A.G."/>
            <person name="Eisen M.B."/>
            <person name="Smith D.R."/>
            <person name="Bergman C.M."/>
            <person name="Oliver B."/>
            <person name="Markow T.A."/>
            <person name="Kaufman T.C."/>
            <person name="Kellis M."/>
            <person name="Gelbart W."/>
            <person name="Iyer V.N."/>
            <person name="Pollard D.A."/>
            <person name="Sackton T.B."/>
            <person name="Larracuente A.M."/>
            <person name="Singh N.D."/>
            <person name="Abad J.P."/>
            <person name="Abt D.N."/>
            <person name="Adryan B."/>
            <person name="Aguade M."/>
            <person name="Akashi H."/>
            <person name="Anderson W.W."/>
            <person name="Aquadro C.F."/>
            <person name="Ardell D.H."/>
            <person name="Arguello R."/>
            <person name="Artieri C.G."/>
            <person name="Barbash D.A."/>
            <person name="Barker D."/>
            <person name="Barsanti P."/>
            <person name="Batterham P."/>
            <person name="Batzoglou S."/>
            <person name="Begun D."/>
            <person name="Bhutkar A."/>
            <person name="Blanco E."/>
            <person name="Bosak S.A."/>
            <person name="Bradley R.K."/>
            <person name="Brand A.D."/>
            <person name="Brent M.R."/>
            <person name="Brooks A.N."/>
            <person name="Brown R.H."/>
            <person name="Butlin R.K."/>
            <person name="Caggese C."/>
            <person name="Calvi B.R."/>
            <person name="Bernardo de Carvalho A."/>
            <person name="Caspi A."/>
            <person name="Castrezana S."/>
            <person name="Celniker S.E."/>
            <person name="Chang J.L."/>
            <person name="Chapple C."/>
            <person name="Chatterji S."/>
            <person name="Chinwalla A."/>
            <person name="Civetta A."/>
            <person name="Clifton S.W."/>
            <person name="Comeron J.M."/>
            <person name="Costello J.C."/>
            <person name="Coyne J.A."/>
            <person name="Daub J."/>
            <person name="David R.G."/>
            <person name="Delcher A.L."/>
            <person name="Delehaunty K."/>
            <person name="Do C.B."/>
            <person name="Ebling H."/>
            <person name="Edwards K."/>
            <person name="Eickbush T."/>
            <person name="Evans J.D."/>
            <person name="Filipski A."/>
            <person name="Findeiss S."/>
            <person name="Freyhult E."/>
            <person name="Fulton L."/>
            <person name="Fulton R."/>
            <person name="Garcia A.C."/>
            <person name="Gardiner A."/>
            <person name="Garfield D.A."/>
            <person name="Garvin B.E."/>
            <person name="Gibson G."/>
            <person name="Gilbert D."/>
            <person name="Gnerre S."/>
            <person name="Godfrey J."/>
            <person name="Good R."/>
            <person name="Gotea V."/>
            <person name="Gravely B."/>
            <person name="Greenberg A.J."/>
            <person name="Griffiths-Jones S."/>
            <person name="Gross S."/>
            <person name="Guigo R."/>
            <person name="Gustafson E.A."/>
            <person name="Haerty W."/>
            <person name="Hahn M.W."/>
            <person name="Halligan D.L."/>
            <person name="Halpern A.L."/>
            <person name="Halter G.M."/>
            <person name="Han M.V."/>
            <person name="Heger A."/>
            <person name="Hillier L."/>
            <person name="Hinrichs A.S."/>
            <person name="Holmes I."/>
            <person name="Hoskins R.A."/>
            <person name="Hubisz M.J."/>
            <person name="Hultmark D."/>
            <person name="Huntley M.A."/>
            <person name="Jaffe D.B."/>
            <person name="Jagadeeshan S."/>
            <person name="Jeck W.R."/>
            <person name="Johnson J."/>
            <person name="Jones C.D."/>
            <person name="Jordan W.C."/>
            <person name="Karpen G.H."/>
            <person name="Kataoka E."/>
            <person name="Keightley P.D."/>
            <person name="Kheradpour P."/>
            <person name="Kirkness E.F."/>
            <person name="Koerich L.B."/>
            <person name="Kristiansen K."/>
            <person name="Kudrna D."/>
            <person name="Kulathinal R.J."/>
            <person name="Kumar S."/>
            <person name="Kwok R."/>
            <person name="Lander E."/>
            <person name="Langley C.H."/>
            <person name="Lapoint R."/>
            <person name="Lazzaro B.P."/>
            <person name="Lee S.J."/>
            <person name="Levesque L."/>
            <person name="Li R."/>
            <person name="Lin C.F."/>
            <person name="Lin M.F."/>
            <person name="Lindblad-Toh K."/>
            <person name="Llopart A."/>
            <person name="Long M."/>
            <person name="Low L."/>
            <person name="Lozovsky E."/>
            <person name="Lu J."/>
            <person name="Luo M."/>
            <person name="Machado C.A."/>
            <person name="Makalowski W."/>
            <person name="Marzo M."/>
            <person name="Matsuda M."/>
            <person name="Matzkin L."/>
            <person name="McAllister B."/>
            <person name="McBride C.S."/>
            <person name="McKernan B."/>
            <person name="McKernan K."/>
            <person name="Mendez-Lago M."/>
            <person name="Minx P."/>
            <person name="Mollenhauer M.U."/>
            <person name="Montooth K."/>
            <person name="Mount S.M."/>
            <person name="Mu X."/>
            <person name="Myers E."/>
            <person name="Negre B."/>
            <person name="Newfeld S."/>
            <person name="Nielsen R."/>
            <person name="Noor M.A."/>
            <person name="O'Grady P."/>
            <person name="Pachter L."/>
            <person name="Papaceit M."/>
            <person name="Parisi M.J."/>
            <person name="Parisi M."/>
            <person name="Parts L."/>
            <person name="Pedersen J.S."/>
            <person name="Pesole G."/>
            <person name="Phillippy A.M."/>
            <person name="Ponting C.P."/>
            <person name="Pop M."/>
            <person name="Porcelli D."/>
            <person name="Powell J.R."/>
            <person name="Prohaska S."/>
            <person name="Pruitt K."/>
            <person name="Puig M."/>
            <person name="Quesneville H."/>
            <person name="Ram K.R."/>
            <person name="Rand D."/>
            <person name="Rasmussen M.D."/>
            <person name="Reed L.K."/>
            <person name="Reenan R."/>
            <person name="Reily A."/>
            <person name="Remington K.A."/>
            <person name="Rieger T.T."/>
            <person name="Ritchie M.G."/>
            <person name="Robin C."/>
            <person name="Rogers Y.H."/>
            <person name="Rohde C."/>
            <person name="Rozas J."/>
            <person name="Rubenfield M.J."/>
            <person name="Ruiz A."/>
            <person name="Russo S."/>
            <person name="Salzberg S.L."/>
            <person name="Sanchez-Gracia A."/>
            <person name="Saranga D.J."/>
            <person name="Sato H."/>
            <person name="Schaeffer S.W."/>
            <person name="Schatz M.C."/>
            <person name="Schlenke T."/>
            <person name="Schwartz R."/>
            <person name="Segarra C."/>
            <person name="Singh R.S."/>
            <person name="Sirot L."/>
            <person name="Sirota M."/>
            <person name="Sisneros N.B."/>
            <person name="Smith C.D."/>
            <person name="Smith T.F."/>
            <person name="Spieth J."/>
            <person name="Stage D.E."/>
            <person name="Stark A."/>
            <person name="Stephan W."/>
            <person name="Strausberg R.L."/>
            <person name="Strempel S."/>
            <person name="Sturgill D."/>
            <person name="Sutton G."/>
            <person name="Sutton G.G."/>
            <person name="Tao W."/>
            <person name="Teichmann S."/>
            <person name="Tobari Y.N."/>
            <person name="Tomimura Y."/>
            <person name="Tsolas J.M."/>
            <person name="Valente V.L."/>
            <person name="Venter E."/>
            <person name="Venter J.C."/>
            <person name="Vicario S."/>
            <person name="Vieira F.G."/>
            <person name="Vilella A.J."/>
            <person name="Villasante A."/>
            <person name="Walenz B."/>
            <person name="Wang J."/>
            <person name="Wasserman M."/>
            <person name="Watts T."/>
            <person name="Wilson D."/>
            <person name="Wilson R.K."/>
            <person name="Wing R.A."/>
            <person name="Wolfner M.F."/>
            <person name="Wong A."/>
            <person name="Wong G.K."/>
            <person name="Wu C.I."/>
            <person name="Wu G."/>
            <person name="Yamamoto D."/>
            <person name="Yang H.P."/>
            <person name="Yang S.P."/>
            <person name="Yorke J.A."/>
            <person name="Yoshida K."/>
            <person name="Zdobnov E."/>
            <person name="Zhang P."/>
            <person name="Zhang Y."/>
            <person name="Zimin A.V."/>
            <person name="Baldwin J."/>
            <person name="Abdouelleil A."/>
            <person name="Abdulkadir J."/>
            <person name="Abebe A."/>
            <person name="Abera B."/>
            <person name="Abreu J."/>
            <person name="Acer S.C."/>
            <person name="Aftuck L."/>
            <person name="Alexander A."/>
            <person name="An P."/>
            <person name="Anderson E."/>
            <person name="Anderson S."/>
            <person name="Arachi H."/>
            <person name="Azer M."/>
            <person name="Bachantsang P."/>
            <person name="Barry A."/>
            <person name="Bayul T."/>
            <person name="Berlin A."/>
            <person name="Bessette D."/>
            <person name="Bloom T."/>
            <person name="Blye J."/>
            <person name="Boguslavskiy L."/>
            <person name="Bonnet C."/>
            <person name="Boukhgalter B."/>
            <person name="Bourzgui I."/>
            <person name="Brown A."/>
            <person name="Cahill P."/>
            <person name="Channer S."/>
            <person name="Cheshatsang Y."/>
            <person name="Chuda L."/>
            <person name="Citroen M."/>
            <person name="Collymore A."/>
            <person name="Cooke P."/>
            <person name="Costello M."/>
            <person name="D'Aco K."/>
            <person name="Daza R."/>
            <person name="De Haan G."/>
            <person name="DeGray S."/>
            <person name="DeMaso C."/>
            <person name="Dhargay N."/>
            <person name="Dooley K."/>
            <person name="Dooley E."/>
            <person name="Doricent M."/>
            <person name="Dorje P."/>
            <person name="Dorjee K."/>
            <person name="Dupes A."/>
            <person name="Elong R."/>
            <person name="Falk J."/>
            <person name="Farina A."/>
            <person name="Faro S."/>
            <person name="Ferguson D."/>
            <person name="Fisher S."/>
            <person name="Foley C.D."/>
            <person name="Franke A."/>
            <person name="Friedrich D."/>
            <person name="Gadbois L."/>
            <person name="Gearin G."/>
            <person name="Gearin C.R."/>
            <person name="Giannoukos G."/>
            <person name="Goode T."/>
            <person name="Graham J."/>
            <person name="Grandbois E."/>
            <person name="Grewal S."/>
            <person name="Gyaltsen K."/>
            <person name="Hafez N."/>
            <person name="Hagos B."/>
            <person name="Hall J."/>
            <person name="Henson C."/>
            <person name="Hollinger A."/>
            <person name="Honan T."/>
            <person name="Huard M.D."/>
            <person name="Hughes L."/>
            <person name="Hurhula B."/>
            <person name="Husby M.E."/>
            <person name="Kamat A."/>
            <person name="Kanga B."/>
            <person name="Kashin S."/>
            <person name="Khazanovich D."/>
            <person name="Kisner P."/>
            <person name="Lance K."/>
            <person name="Lara M."/>
            <person name="Lee W."/>
            <person name="Lennon N."/>
            <person name="Letendre F."/>
            <person name="LeVine R."/>
            <person name="Lipovsky A."/>
            <person name="Liu X."/>
            <person name="Liu J."/>
            <person name="Liu S."/>
            <person name="Lokyitsang T."/>
            <person name="Lokyitsang Y."/>
            <person name="Lubonja R."/>
            <person name="Lui A."/>
            <person name="MacDonald P."/>
            <person name="Magnisalis V."/>
            <person name="Maru K."/>
            <person name="Matthews C."/>
            <person name="McCusker W."/>
            <person name="McDonough S."/>
            <person name="Mehta T."/>
            <person name="Meldrim J."/>
            <person name="Meneus L."/>
            <person name="Mihai O."/>
            <person name="Mihalev A."/>
            <person name="Mihova T."/>
            <person name="Mittelman R."/>
            <person name="Mlenga V."/>
            <person name="Montmayeur A."/>
            <person name="Mulrain L."/>
            <person name="Navidi A."/>
            <person name="Naylor J."/>
            <person name="Negash T."/>
            <person name="Nguyen T."/>
            <person name="Nguyen N."/>
            <person name="Nicol R."/>
            <person name="Norbu C."/>
            <person name="Norbu N."/>
            <person name="Novod N."/>
            <person name="O'Neill B."/>
            <person name="Osman S."/>
            <person name="Markiewicz E."/>
            <person name="Oyono O.L."/>
            <person name="Patti C."/>
            <person name="Phunkhang P."/>
            <person name="Pierre F."/>
            <person name="Priest M."/>
            <person name="Raghuraman S."/>
            <person name="Rege F."/>
            <person name="Reyes R."/>
            <person name="Rise C."/>
            <person name="Rogov P."/>
            <person name="Ross K."/>
            <person name="Ryan E."/>
            <person name="Settipalli S."/>
            <person name="Shea T."/>
            <person name="Sherpa N."/>
            <person name="Shi L."/>
            <person name="Shih D."/>
            <person name="Sparrow T."/>
            <person name="Spaulding J."/>
            <person name="Stalker J."/>
            <person name="Stange-Thomann N."/>
            <person name="Stavropoulos S."/>
            <person name="Stone C."/>
            <person name="Strader C."/>
            <person name="Tesfaye S."/>
            <person name="Thomson T."/>
            <person name="Thoulutsang Y."/>
            <person name="Thoulutsang D."/>
            <person name="Topham K."/>
            <person name="Topping I."/>
            <person name="Tsamla T."/>
            <person name="Vassiliev H."/>
            <person name="Vo A."/>
            <person name="Wangchuk T."/>
            <person name="Wangdi T."/>
            <person name="Weiand M."/>
            <person name="Wilkinson J."/>
            <person name="Wilson A."/>
            <person name="Yadav S."/>
            <person name="Young G."/>
            <person name="Yu Q."/>
            <person name="Zembek L."/>
            <person name="Zhong D."/>
            <person name="Zimmer A."/>
            <person name="Zwirko Z."/>
            <person name="Jaffe D.B."/>
            <person name="Alvarez P."/>
            <person name="Brockman W."/>
            <person name="Butler J."/>
            <person name="Chin C."/>
            <person name="Gnerre S."/>
            <person name="Grabherr M."/>
            <person name="Kleber M."/>
            <person name="Mauceli E."/>
            <person name="MacCallum I."/>
        </authorList>
    </citation>
    <scope>NUCLEOTIDE SEQUENCE [LARGE SCALE GENOMIC DNA]</scope>
    <source>
        <strain evidence="6">Tucson 14024-0371.13</strain>
    </source>
</reference>
<evidence type="ECO:0000256" key="1">
    <source>
        <dbReference type="ARBA" id="ARBA00022574"/>
    </source>
</evidence>
<evidence type="ECO:0000256" key="2">
    <source>
        <dbReference type="ARBA" id="ARBA00022737"/>
    </source>
</evidence>
<name>B3MXH7_DROAN</name>
<protein>
    <submittedName>
        <fullName evidence="5">Uncharacterized protein</fullName>
    </submittedName>
</protein>
<feature type="compositionally biased region" description="Acidic residues" evidence="4">
    <location>
        <begin position="401"/>
        <end position="437"/>
    </location>
</feature>
<accession>B3MXH7</accession>
<feature type="repeat" description="WD" evidence="3">
    <location>
        <begin position="119"/>
        <end position="154"/>
    </location>
</feature>
<dbReference type="InterPro" id="IPR045227">
    <property type="entry name" value="WDR18/Ipi3/RID3"/>
</dbReference>
<evidence type="ECO:0000313" key="6">
    <source>
        <dbReference type="Proteomes" id="UP000007801"/>
    </source>
</evidence>
<dbReference type="Proteomes" id="UP000007801">
    <property type="component" value="Unassembled WGS sequence"/>
</dbReference>
<dbReference type="AlphaFoldDB" id="B3MXH7"/>
<dbReference type="SUPFAM" id="SSF50978">
    <property type="entry name" value="WD40 repeat-like"/>
    <property type="match status" value="1"/>
</dbReference>
<dbReference type="PROSITE" id="PS50082">
    <property type="entry name" value="WD_REPEATS_2"/>
    <property type="match status" value="2"/>
</dbReference>
<dbReference type="OrthoDB" id="756370at2759"/>